<evidence type="ECO:0000259" key="4">
    <source>
        <dbReference type="Pfam" id="PF00899"/>
    </source>
</evidence>
<dbReference type="NCBIfam" id="TIGR00176">
    <property type="entry name" value="mobB"/>
    <property type="match status" value="1"/>
</dbReference>
<organism evidence="6 7">
    <name type="scientific">Desulforamulus aeronauticus DSM 10349</name>
    <dbReference type="NCBI Taxonomy" id="1121421"/>
    <lineage>
        <taxon>Bacteria</taxon>
        <taxon>Bacillati</taxon>
        <taxon>Bacillota</taxon>
        <taxon>Clostridia</taxon>
        <taxon>Eubacteriales</taxon>
        <taxon>Peptococcaceae</taxon>
        <taxon>Desulforamulus</taxon>
    </lineage>
</organism>
<accession>A0A1M6WWZ8</accession>
<sequence length="411" mass="44485">MGCSNSGKTTLLEKLIQILNDRGYRVGTVKHHRGTFEFDLSGKDTWRHARAGAEMVAMSTPDGLGLVKKLTGELSLEQIIPFMSGMDIVIVEGFKTGSQPKIELVRGAISQQPVCPQEELLALVSDLPLDYGVPLFDLNNSTGVADLIEQRFLLPAEQGARQTLSVEQKKRYHRNIQLAGVGEAGQLRLLQSSVLVVGTGGLGSPVAYYLGAAGIGRLGLIDADTVDYSNLQRQILHSTPDIGRFKVESASEKLLTLNPDLEVITYPDRFNQENAGELVRTYDIVVDATDNLATRFIINQACVAEGKPFIYGGVLSMVGQCMTILPGKGPCFRCIFREDPGDKAIKTTLDVGILGSVAGIIGTIEATEAVKYLLGQGDLLVGRMLTMDALGMNFMEVEVKRDVTCPECGHL</sequence>
<name>A0A1M6WWZ8_9FIRM</name>
<dbReference type="GO" id="GO:0005525">
    <property type="term" value="F:GTP binding"/>
    <property type="evidence" value="ECO:0007669"/>
    <property type="project" value="InterPro"/>
</dbReference>
<dbReference type="GO" id="GO:0006777">
    <property type="term" value="P:Mo-molybdopterin cofactor biosynthetic process"/>
    <property type="evidence" value="ECO:0007669"/>
    <property type="project" value="InterPro"/>
</dbReference>
<dbReference type="GO" id="GO:0016779">
    <property type="term" value="F:nucleotidyltransferase activity"/>
    <property type="evidence" value="ECO:0007669"/>
    <property type="project" value="TreeGrafter"/>
</dbReference>
<dbReference type="Pfam" id="PF00899">
    <property type="entry name" value="ThiF"/>
    <property type="match status" value="1"/>
</dbReference>
<keyword evidence="2" id="KW-0547">Nucleotide-binding</keyword>
<dbReference type="GO" id="GO:0008146">
    <property type="term" value="F:sulfotransferase activity"/>
    <property type="evidence" value="ECO:0007669"/>
    <property type="project" value="TreeGrafter"/>
</dbReference>
<dbReference type="InterPro" id="IPR000594">
    <property type="entry name" value="ThiF_NAD_FAD-bd"/>
</dbReference>
<evidence type="ECO:0000313" key="7">
    <source>
        <dbReference type="Proteomes" id="UP000183997"/>
    </source>
</evidence>
<evidence type="ECO:0000256" key="3">
    <source>
        <dbReference type="ARBA" id="ARBA00022840"/>
    </source>
</evidence>
<dbReference type="Gene3D" id="3.40.50.720">
    <property type="entry name" value="NAD(P)-binding Rossmann-like Domain"/>
    <property type="match status" value="1"/>
</dbReference>
<dbReference type="InterPro" id="IPR045886">
    <property type="entry name" value="ThiF/MoeB/HesA"/>
</dbReference>
<keyword evidence="1" id="KW-0808">Transferase</keyword>
<dbReference type="STRING" id="1121421.SAMN02745123_03811"/>
<evidence type="ECO:0000256" key="1">
    <source>
        <dbReference type="ARBA" id="ARBA00022679"/>
    </source>
</evidence>
<dbReference type="PANTHER" id="PTHR10953">
    <property type="entry name" value="UBIQUITIN-ACTIVATING ENZYME E1"/>
    <property type="match status" value="1"/>
</dbReference>
<dbReference type="PANTHER" id="PTHR10953:SF102">
    <property type="entry name" value="ADENYLYLTRANSFERASE AND SULFURTRANSFERASE MOCS3"/>
    <property type="match status" value="1"/>
</dbReference>
<dbReference type="Gene3D" id="3.40.50.300">
    <property type="entry name" value="P-loop containing nucleotide triphosphate hydrolases"/>
    <property type="match status" value="1"/>
</dbReference>
<dbReference type="GO" id="GO:0004792">
    <property type="term" value="F:thiosulfate-cyanide sulfurtransferase activity"/>
    <property type="evidence" value="ECO:0007669"/>
    <property type="project" value="TreeGrafter"/>
</dbReference>
<dbReference type="GO" id="GO:0005524">
    <property type="term" value="F:ATP binding"/>
    <property type="evidence" value="ECO:0007669"/>
    <property type="project" value="UniProtKB-KW"/>
</dbReference>
<dbReference type="InterPro" id="IPR027417">
    <property type="entry name" value="P-loop_NTPase"/>
</dbReference>
<evidence type="ECO:0000259" key="5">
    <source>
        <dbReference type="Pfam" id="PF03205"/>
    </source>
</evidence>
<feature type="domain" description="THIF-type NAD/FAD binding fold" evidence="4">
    <location>
        <begin position="172"/>
        <end position="406"/>
    </location>
</feature>
<dbReference type="AlphaFoldDB" id="A0A1M6WWZ8"/>
<dbReference type="CDD" id="cd03116">
    <property type="entry name" value="MobB"/>
    <property type="match status" value="1"/>
</dbReference>
<dbReference type="Pfam" id="PF03205">
    <property type="entry name" value="MobB"/>
    <property type="match status" value="1"/>
</dbReference>
<dbReference type="FunFam" id="3.40.50.720:FF:000033">
    <property type="entry name" value="Adenylyltransferase and sulfurtransferase MOCS3"/>
    <property type="match status" value="1"/>
</dbReference>
<dbReference type="CDD" id="cd00757">
    <property type="entry name" value="ThiF_MoeB_HesA_family"/>
    <property type="match status" value="1"/>
</dbReference>
<dbReference type="Proteomes" id="UP000183997">
    <property type="component" value="Unassembled WGS sequence"/>
</dbReference>
<dbReference type="InterPro" id="IPR035985">
    <property type="entry name" value="Ubiquitin-activating_enz"/>
</dbReference>
<dbReference type="SUPFAM" id="SSF52540">
    <property type="entry name" value="P-loop containing nucleoside triphosphate hydrolases"/>
    <property type="match status" value="1"/>
</dbReference>
<proteinExistence type="predicted"/>
<reference evidence="7" key="1">
    <citation type="submission" date="2016-11" db="EMBL/GenBank/DDBJ databases">
        <authorList>
            <person name="Varghese N."/>
            <person name="Submissions S."/>
        </authorList>
    </citation>
    <scope>NUCLEOTIDE SEQUENCE [LARGE SCALE GENOMIC DNA]</scope>
    <source>
        <strain evidence="7">DSM 10349</strain>
    </source>
</reference>
<dbReference type="GO" id="GO:0008641">
    <property type="term" value="F:ubiquitin-like modifier activating enzyme activity"/>
    <property type="evidence" value="ECO:0007669"/>
    <property type="project" value="InterPro"/>
</dbReference>
<protein>
    <submittedName>
        <fullName evidence="6">Molybdopterin-guanine dinucleotide biosynthesis protein MobB</fullName>
    </submittedName>
</protein>
<dbReference type="EMBL" id="FRAR01000035">
    <property type="protein sequence ID" value="SHK98302.1"/>
    <property type="molecule type" value="Genomic_DNA"/>
</dbReference>
<dbReference type="InterPro" id="IPR004435">
    <property type="entry name" value="MobB_dom"/>
</dbReference>
<feature type="domain" description="Molybdopterin-guanine dinucleotide biosynthesis protein B (MobB)" evidence="5">
    <location>
        <begin position="2"/>
        <end position="126"/>
    </location>
</feature>
<keyword evidence="7" id="KW-1185">Reference proteome</keyword>
<keyword evidence="3" id="KW-0067">ATP-binding</keyword>
<gene>
    <name evidence="6" type="ORF">SAMN02745123_03811</name>
</gene>
<dbReference type="GO" id="GO:0005829">
    <property type="term" value="C:cytosol"/>
    <property type="evidence" value="ECO:0007669"/>
    <property type="project" value="TreeGrafter"/>
</dbReference>
<dbReference type="SUPFAM" id="SSF69572">
    <property type="entry name" value="Activating enzymes of the ubiquitin-like proteins"/>
    <property type="match status" value="1"/>
</dbReference>
<evidence type="ECO:0000313" key="6">
    <source>
        <dbReference type="EMBL" id="SHK98302.1"/>
    </source>
</evidence>
<evidence type="ECO:0000256" key="2">
    <source>
        <dbReference type="ARBA" id="ARBA00022741"/>
    </source>
</evidence>
<dbReference type="OrthoDB" id="9786803at2"/>